<organism evidence="2 3">
    <name type="scientific">Pontibacter populi</name>
    <dbReference type="NCBI Taxonomy" id="890055"/>
    <lineage>
        <taxon>Bacteria</taxon>
        <taxon>Pseudomonadati</taxon>
        <taxon>Bacteroidota</taxon>
        <taxon>Cytophagia</taxon>
        <taxon>Cytophagales</taxon>
        <taxon>Hymenobacteraceae</taxon>
        <taxon>Pontibacter</taxon>
    </lineage>
</organism>
<evidence type="ECO:0008006" key="4">
    <source>
        <dbReference type="Google" id="ProtNLM"/>
    </source>
</evidence>
<feature type="chain" id="PRO_5046465447" description="DUF4136 domain-containing protein" evidence="1">
    <location>
        <begin position="30"/>
        <end position="227"/>
    </location>
</feature>
<reference evidence="2 3" key="1">
    <citation type="submission" date="2021-07" db="EMBL/GenBank/DDBJ databases">
        <authorList>
            <person name="Kim M.K."/>
        </authorList>
    </citation>
    <scope>NUCLEOTIDE SEQUENCE [LARGE SCALE GENOMIC DNA]</scope>
    <source>
        <strain evidence="2 3">HLY7-15</strain>
    </source>
</reference>
<gene>
    <name evidence="2" type="ORF">KYK27_15190</name>
</gene>
<dbReference type="RefSeq" id="WP_199111037.1">
    <property type="nucleotide sequence ID" value="NZ_JAHWXQ010000004.1"/>
</dbReference>
<comment type="caution">
    <text evidence="2">The sequence shown here is derived from an EMBL/GenBank/DDBJ whole genome shotgun (WGS) entry which is preliminary data.</text>
</comment>
<evidence type="ECO:0000256" key="1">
    <source>
        <dbReference type="SAM" id="SignalP"/>
    </source>
</evidence>
<keyword evidence="3" id="KW-1185">Reference proteome</keyword>
<evidence type="ECO:0000313" key="3">
    <source>
        <dbReference type="Proteomes" id="UP000774935"/>
    </source>
</evidence>
<sequence length="227" mass="25720">MRTIKNFAHHKLPPLLAIVALAFIVNACASSTQLTGSWKNPEASGKTYHNIVVAALTENILARQEVEKDMQTQLQQRGIKSTRSIDIFPPMRGGEKGPDVNLLLEKMRGEDYDAVLTVALVDKETETRYVPGNVGYRPVTYFSWYGNFRGYYTHWYPILYEPGYYTEDKIYYLETNLYGVDNDALVWSAQSHSHSPSSMRKAAEKLAEITINQLAKDNLIKPKPTAQ</sequence>
<proteinExistence type="predicted"/>
<feature type="signal peptide" evidence="1">
    <location>
        <begin position="1"/>
        <end position="29"/>
    </location>
</feature>
<dbReference type="Proteomes" id="UP000774935">
    <property type="component" value="Unassembled WGS sequence"/>
</dbReference>
<protein>
    <recommendedName>
        <fullName evidence="4">DUF4136 domain-containing protein</fullName>
    </recommendedName>
</protein>
<name>A0ABS6XEJ2_9BACT</name>
<dbReference type="EMBL" id="JAHWXQ010000004">
    <property type="protein sequence ID" value="MBW3366406.1"/>
    <property type="molecule type" value="Genomic_DNA"/>
</dbReference>
<keyword evidence="1" id="KW-0732">Signal</keyword>
<accession>A0ABS6XEJ2</accession>
<evidence type="ECO:0000313" key="2">
    <source>
        <dbReference type="EMBL" id="MBW3366406.1"/>
    </source>
</evidence>